<gene>
    <name evidence="6" type="ORF">JF259_11065</name>
</gene>
<name>A0A8J7JCX3_9FLAO</name>
<evidence type="ECO:0000256" key="1">
    <source>
        <dbReference type="ARBA" id="ARBA00023015"/>
    </source>
</evidence>
<evidence type="ECO:0000256" key="2">
    <source>
        <dbReference type="ARBA" id="ARBA00023125"/>
    </source>
</evidence>
<dbReference type="InterPro" id="IPR050707">
    <property type="entry name" value="HTH_MetabolicPath_Reg"/>
</dbReference>
<feature type="domain" description="IclR-ED" evidence="5">
    <location>
        <begin position="69"/>
        <end position="251"/>
    </location>
</feature>
<evidence type="ECO:0000256" key="3">
    <source>
        <dbReference type="ARBA" id="ARBA00023163"/>
    </source>
</evidence>
<organism evidence="6 7">
    <name type="scientific">Snuella sedimenti</name>
    <dbReference type="NCBI Taxonomy" id="2798802"/>
    <lineage>
        <taxon>Bacteria</taxon>
        <taxon>Pseudomonadati</taxon>
        <taxon>Bacteroidota</taxon>
        <taxon>Flavobacteriia</taxon>
        <taxon>Flavobacteriales</taxon>
        <taxon>Flavobacteriaceae</taxon>
        <taxon>Snuella</taxon>
    </lineage>
</organism>
<dbReference type="Proteomes" id="UP000610931">
    <property type="component" value="Unassembled WGS sequence"/>
</dbReference>
<dbReference type="PROSITE" id="PS51078">
    <property type="entry name" value="ICLR_ED"/>
    <property type="match status" value="1"/>
</dbReference>
<dbReference type="InterPro" id="IPR036390">
    <property type="entry name" value="WH_DNA-bd_sf"/>
</dbReference>
<accession>A0A8J7JCX3</accession>
<evidence type="ECO:0000313" key="6">
    <source>
        <dbReference type="EMBL" id="MBJ6368629.1"/>
    </source>
</evidence>
<dbReference type="InterPro" id="IPR029016">
    <property type="entry name" value="GAF-like_dom_sf"/>
</dbReference>
<evidence type="ECO:0000259" key="4">
    <source>
        <dbReference type="PROSITE" id="PS51077"/>
    </source>
</evidence>
<dbReference type="InterPro" id="IPR036388">
    <property type="entry name" value="WH-like_DNA-bd_sf"/>
</dbReference>
<evidence type="ECO:0000259" key="5">
    <source>
        <dbReference type="PROSITE" id="PS51078"/>
    </source>
</evidence>
<proteinExistence type="predicted"/>
<feature type="domain" description="HTH iclR-type" evidence="4">
    <location>
        <begin position="6"/>
        <end position="68"/>
    </location>
</feature>
<dbReference type="GO" id="GO:0003677">
    <property type="term" value="F:DNA binding"/>
    <property type="evidence" value="ECO:0007669"/>
    <property type="project" value="UniProtKB-KW"/>
</dbReference>
<dbReference type="InterPro" id="IPR005471">
    <property type="entry name" value="Tscrpt_reg_IclR_N"/>
</dbReference>
<evidence type="ECO:0000313" key="7">
    <source>
        <dbReference type="Proteomes" id="UP000610931"/>
    </source>
</evidence>
<dbReference type="Pfam" id="PF09339">
    <property type="entry name" value="HTH_IclR"/>
    <property type="match status" value="1"/>
</dbReference>
<dbReference type="SUPFAM" id="SSF55781">
    <property type="entry name" value="GAF domain-like"/>
    <property type="match status" value="1"/>
</dbReference>
<keyword evidence="1" id="KW-0805">Transcription regulation</keyword>
<dbReference type="Pfam" id="PF01614">
    <property type="entry name" value="IclR_C"/>
    <property type="match status" value="1"/>
</dbReference>
<comment type="caution">
    <text evidence="6">The sequence shown here is derived from an EMBL/GenBank/DDBJ whole genome shotgun (WGS) entry which is preliminary data.</text>
</comment>
<dbReference type="RefSeq" id="WP_199115391.1">
    <property type="nucleotide sequence ID" value="NZ_JAELVQ010000013.1"/>
</dbReference>
<dbReference type="Gene3D" id="1.10.10.10">
    <property type="entry name" value="Winged helix-like DNA-binding domain superfamily/Winged helix DNA-binding domain"/>
    <property type="match status" value="1"/>
</dbReference>
<keyword evidence="2" id="KW-0238">DNA-binding</keyword>
<dbReference type="PANTHER" id="PTHR30136:SF7">
    <property type="entry name" value="HTH-TYPE TRANSCRIPTIONAL REGULATOR KDGR-RELATED"/>
    <property type="match status" value="1"/>
</dbReference>
<reference evidence="6" key="1">
    <citation type="submission" date="2020-12" db="EMBL/GenBank/DDBJ databases">
        <title>Snuella sp. nov., isolated from sediment in Incheon.</title>
        <authorList>
            <person name="Kim W."/>
        </authorList>
    </citation>
    <scope>NUCLEOTIDE SEQUENCE</scope>
    <source>
        <strain evidence="6">CAU 1569</strain>
    </source>
</reference>
<dbReference type="SUPFAM" id="SSF46785">
    <property type="entry name" value="Winged helix' DNA-binding domain"/>
    <property type="match status" value="1"/>
</dbReference>
<dbReference type="PROSITE" id="PS51077">
    <property type="entry name" value="HTH_ICLR"/>
    <property type="match status" value="1"/>
</dbReference>
<keyword evidence="3" id="KW-0804">Transcription</keyword>
<dbReference type="Gene3D" id="3.30.450.40">
    <property type="match status" value="1"/>
</dbReference>
<keyword evidence="7" id="KW-1185">Reference proteome</keyword>
<sequence>MTKYNSPALDKGLDIIEYLSEQAIDQSQTEIALGVNKKQNEIYRMLVCLEERGYIVKNQVSGKYKLSLKLYYLAHRHPPLYSLRIAALYPMQKLAAFTRQSCHISILNHGEFLIISQCSGPGPVSLSVEVGSKFPLYGSTSGYIILSQLSKEEQLQYLKRDSRFVDLTEKEKSLYFEEIDLIKEKGYLINESQNAKGVIDIGVPIYIPEINVNAVLAVTILSGQLLELLDSDKIINKLFEAVANIYKNLGINNLQKE</sequence>
<dbReference type="GO" id="GO:0045892">
    <property type="term" value="P:negative regulation of DNA-templated transcription"/>
    <property type="evidence" value="ECO:0007669"/>
    <property type="project" value="TreeGrafter"/>
</dbReference>
<dbReference type="PANTHER" id="PTHR30136">
    <property type="entry name" value="HELIX-TURN-HELIX TRANSCRIPTIONAL REGULATOR, ICLR FAMILY"/>
    <property type="match status" value="1"/>
</dbReference>
<dbReference type="AlphaFoldDB" id="A0A8J7JCX3"/>
<dbReference type="EMBL" id="JAELVQ010000013">
    <property type="protein sequence ID" value="MBJ6368629.1"/>
    <property type="molecule type" value="Genomic_DNA"/>
</dbReference>
<dbReference type="SMART" id="SM00346">
    <property type="entry name" value="HTH_ICLR"/>
    <property type="match status" value="1"/>
</dbReference>
<dbReference type="GO" id="GO:0003700">
    <property type="term" value="F:DNA-binding transcription factor activity"/>
    <property type="evidence" value="ECO:0007669"/>
    <property type="project" value="TreeGrafter"/>
</dbReference>
<protein>
    <submittedName>
        <fullName evidence="6">IclR family transcriptional regulator</fullName>
    </submittedName>
</protein>
<dbReference type="InterPro" id="IPR014757">
    <property type="entry name" value="Tscrpt_reg_IclR_C"/>
</dbReference>